<keyword evidence="4" id="KW-0812">Transmembrane</keyword>
<dbReference type="PANTHER" id="PTHR22550">
    <property type="entry name" value="SPORE GERMINATION PROTEIN"/>
    <property type="match status" value="1"/>
</dbReference>
<gene>
    <name evidence="5" type="ordered locus">KNP414_02058</name>
</gene>
<feature type="region of interest" description="Disordered" evidence="3">
    <location>
        <begin position="1"/>
        <end position="27"/>
    </location>
</feature>
<organism evidence="5 6">
    <name type="scientific">Paenibacillus mucilaginosus (strain KNP414)</name>
    <dbReference type="NCBI Taxonomy" id="1036673"/>
    <lineage>
        <taxon>Bacteria</taxon>
        <taxon>Bacillati</taxon>
        <taxon>Bacillota</taxon>
        <taxon>Bacilli</taxon>
        <taxon>Bacillales</taxon>
        <taxon>Paenibacillaceae</taxon>
        <taxon>Paenibacillus</taxon>
    </lineage>
</organism>
<dbReference type="PATRIC" id="fig|1036673.3.peg.1842"/>
<dbReference type="PIRSF" id="PIRSF005690">
    <property type="entry name" value="GerBA"/>
    <property type="match status" value="1"/>
</dbReference>
<dbReference type="Pfam" id="PF03323">
    <property type="entry name" value="GerA"/>
    <property type="match status" value="1"/>
</dbReference>
<evidence type="ECO:0000256" key="4">
    <source>
        <dbReference type="SAM" id="Phobius"/>
    </source>
</evidence>
<keyword evidence="4" id="KW-1133">Transmembrane helix</keyword>
<evidence type="ECO:0000313" key="6">
    <source>
        <dbReference type="Proteomes" id="UP000006620"/>
    </source>
</evidence>
<feature type="transmembrane region" description="Helical" evidence="4">
    <location>
        <begin position="407"/>
        <end position="428"/>
    </location>
</feature>
<evidence type="ECO:0000256" key="1">
    <source>
        <dbReference type="ARBA" id="ARBA00005278"/>
    </source>
</evidence>
<comment type="similarity">
    <text evidence="1">Belongs to the GerABKA family.</text>
</comment>
<dbReference type="AlphaFoldDB" id="F8FRR2"/>
<dbReference type="HOGENOM" id="CLU_021639_4_1_9"/>
<dbReference type="KEGG" id="pms:KNP414_02058"/>
<feature type="transmembrane region" description="Helical" evidence="4">
    <location>
        <begin position="318"/>
        <end position="337"/>
    </location>
</feature>
<feature type="region of interest" description="Disordered" evidence="3">
    <location>
        <begin position="505"/>
        <end position="528"/>
    </location>
</feature>
<keyword evidence="2 4" id="KW-0472">Membrane</keyword>
<feature type="transmembrane region" description="Helical" evidence="4">
    <location>
        <begin position="440"/>
        <end position="463"/>
    </location>
</feature>
<dbReference type="RefSeq" id="WP_013915780.1">
    <property type="nucleotide sequence ID" value="NC_015690.1"/>
</dbReference>
<dbReference type="Proteomes" id="UP000006620">
    <property type="component" value="Chromosome"/>
</dbReference>
<reference evidence="6" key="1">
    <citation type="submission" date="2011-06" db="EMBL/GenBank/DDBJ databases">
        <title>Complete genome sequence of Paenibacillus mucilaginosus KNP414.</title>
        <authorList>
            <person name="Wang J."/>
            <person name="Hu S."/>
            <person name="Hu X."/>
            <person name="Zhang B."/>
            <person name="Dong D."/>
            <person name="Zhang S."/>
            <person name="Zhao K."/>
            <person name="Wu D."/>
        </authorList>
    </citation>
    <scope>NUCLEOTIDE SEQUENCE [LARGE SCALE GENOMIC DNA]</scope>
    <source>
        <strain evidence="6">KNP414</strain>
    </source>
</reference>
<dbReference type="InterPro" id="IPR050768">
    <property type="entry name" value="UPF0353/GerABKA_families"/>
</dbReference>
<feature type="transmembrane region" description="Helical" evidence="4">
    <location>
        <begin position="276"/>
        <end position="297"/>
    </location>
</feature>
<reference evidence="5 6" key="2">
    <citation type="journal article" date="2013" name="Genome Announc.">
        <title>Genome Sequence of Growth-Improving Paenibacillus mucilaginosus Strain KNP414.</title>
        <authorList>
            <person name="Lu J.J."/>
            <person name="Wang J.F."/>
            <person name="Hu X.F."/>
        </authorList>
    </citation>
    <scope>NUCLEOTIDE SEQUENCE [LARGE SCALE GENOMIC DNA]</scope>
    <source>
        <strain evidence="5 6">KNP414</strain>
    </source>
</reference>
<dbReference type="InterPro" id="IPR004995">
    <property type="entry name" value="Spore_Ger"/>
</dbReference>
<dbReference type="EMBL" id="CP002869">
    <property type="protein sequence ID" value="AEI40619.1"/>
    <property type="molecule type" value="Genomic_DNA"/>
</dbReference>
<dbReference type="PANTHER" id="PTHR22550:SF5">
    <property type="entry name" value="LEUCINE ZIPPER PROTEIN 4"/>
    <property type="match status" value="1"/>
</dbReference>
<feature type="transmembrane region" description="Helical" evidence="4">
    <location>
        <begin position="382"/>
        <end position="401"/>
    </location>
</feature>
<proteinExistence type="inferred from homology"/>
<sequence length="528" mass="58119">MDELKNAGGHPGRGREQAAHAARPLSSSLEENVSGILRDVGNSDDVVSRTFRAGPDGQLNFCILYTEGLTNTNAVQHFVLTPLMNGIGPHEMDLLQRSEGSLLQGLKELVLTAGSVEEMTERQDLMSSLLSGQVLLLADGIPQALSIGMRQWEDRSVTESTAQNVVRGPKEAFTETLRTNTALVRRKIKDSKLRLESISLGEYTQTAIAIMYIDGLANEKIVEEVRLRLGRIKLDSILEGSYIEEMIEDNKWSPFPTVFNSERPDVIAAGLLEGRVAILVDGTPFVLMVPALFVQFYQSAEDHYQRADISTLIRFIRIFALFIALSAPSLYIAITTFHQEMLPTRLLMSLAAQREGVPFPAFIEALIMEITFEILREAGIRMPKAVGSAISIVGTLVIGQAAVEAGIVSAAMVIVVAITAISSFVLPAYNLSITIRMLRFILMGLAASFGLYGVTIGTITLLLHMCSLRSFGVPYMSPFGPFIPGDQDDALFRMPRWMQRNRPRLISQKDPSRIETTPVRKSRGPARP</sequence>
<protein>
    <submittedName>
        <fullName evidence="5">GerA spore germination protein</fullName>
    </submittedName>
</protein>
<dbReference type="GO" id="GO:0016020">
    <property type="term" value="C:membrane"/>
    <property type="evidence" value="ECO:0007669"/>
    <property type="project" value="InterPro"/>
</dbReference>
<dbReference type="GO" id="GO:0009847">
    <property type="term" value="P:spore germination"/>
    <property type="evidence" value="ECO:0007669"/>
    <property type="project" value="InterPro"/>
</dbReference>
<accession>F8FRR2</accession>
<evidence type="ECO:0000313" key="5">
    <source>
        <dbReference type="EMBL" id="AEI40619.1"/>
    </source>
</evidence>
<evidence type="ECO:0000256" key="2">
    <source>
        <dbReference type="ARBA" id="ARBA00023136"/>
    </source>
</evidence>
<evidence type="ECO:0000256" key="3">
    <source>
        <dbReference type="SAM" id="MobiDB-lite"/>
    </source>
</evidence>
<name>F8FRR2_PAEMK</name>